<accession>A0ABR3NBM3</accession>
<evidence type="ECO:0000313" key="3">
    <source>
        <dbReference type="Proteomes" id="UP001558613"/>
    </source>
</evidence>
<feature type="region of interest" description="Disordered" evidence="1">
    <location>
        <begin position="57"/>
        <end position="82"/>
    </location>
</feature>
<organism evidence="2 3">
    <name type="scientific">Cirrhinus molitorella</name>
    <name type="common">mud carp</name>
    <dbReference type="NCBI Taxonomy" id="172907"/>
    <lineage>
        <taxon>Eukaryota</taxon>
        <taxon>Metazoa</taxon>
        <taxon>Chordata</taxon>
        <taxon>Craniata</taxon>
        <taxon>Vertebrata</taxon>
        <taxon>Euteleostomi</taxon>
        <taxon>Actinopterygii</taxon>
        <taxon>Neopterygii</taxon>
        <taxon>Teleostei</taxon>
        <taxon>Ostariophysi</taxon>
        <taxon>Cypriniformes</taxon>
        <taxon>Cyprinidae</taxon>
        <taxon>Labeoninae</taxon>
        <taxon>Labeonini</taxon>
        <taxon>Cirrhinus</taxon>
    </lineage>
</organism>
<gene>
    <name evidence="2" type="ORF">QQF64_027153</name>
</gene>
<sequence length="132" mass="14308">MNLDSPWTVNTLQCCAPCRDVSLFPAPLMKGSAGRLGLLWSPTNFPGCCPIRAEGQAAAGRTADEDHAPAAGDKQDVTEDGETGTVQSALLCRSCIDRRMTDFRADHCFKSSKCIQVDVKVQCVFNAPWDDE</sequence>
<dbReference type="EMBL" id="JAYMGO010000005">
    <property type="protein sequence ID" value="KAL1274339.1"/>
    <property type="molecule type" value="Genomic_DNA"/>
</dbReference>
<protein>
    <submittedName>
        <fullName evidence="2">Uncharacterized protein</fullName>
    </submittedName>
</protein>
<evidence type="ECO:0000256" key="1">
    <source>
        <dbReference type="SAM" id="MobiDB-lite"/>
    </source>
</evidence>
<reference evidence="2 3" key="1">
    <citation type="submission" date="2023-09" db="EMBL/GenBank/DDBJ databases">
        <authorList>
            <person name="Wang M."/>
        </authorList>
    </citation>
    <scope>NUCLEOTIDE SEQUENCE [LARGE SCALE GENOMIC DNA]</scope>
    <source>
        <strain evidence="2">GT-2023</strain>
        <tissue evidence="2">Liver</tissue>
    </source>
</reference>
<keyword evidence="3" id="KW-1185">Reference proteome</keyword>
<feature type="compositionally biased region" description="Basic and acidic residues" evidence="1">
    <location>
        <begin position="62"/>
        <end position="77"/>
    </location>
</feature>
<proteinExistence type="predicted"/>
<evidence type="ECO:0000313" key="2">
    <source>
        <dbReference type="EMBL" id="KAL1274339.1"/>
    </source>
</evidence>
<name>A0ABR3NBM3_9TELE</name>
<comment type="caution">
    <text evidence="2">The sequence shown here is derived from an EMBL/GenBank/DDBJ whole genome shotgun (WGS) entry which is preliminary data.</text>
</comment>
<dbReference type="Proteomes" id="UP001558613">
    <property type="component" value="Unassembled WGS sequence"/>
</dbReference>